<name>A0A139LV46_9BACE</name>
<dbReference type="EMBL" id="LTDF01000025">
    <property type="protein sequence ID" value="KXT55308.1"/>
    <property type="molecule type" value="Genomic_DNA"/>
</dbReference>
<sequence>MLLLWHTRLERRYDMNVAETIRRPEVSAGEPMNREIGTEL</sequence>
<evidence type="ECO:0000313" key="1">
    <source>
        <dbReference type="EMBL" id="KXT55308.1"/>
    </source>
</evidence>
<accession>A0A139LV46</accession>
<comment type="caution">
    <text evidence="1">The sequence shown here is derived from an EMBL/GenBank/DDBJ whole genome shotgun (WGS) entry which is preliminary data.</text>
</comment>
<evidence type="ECO:0000313" key="2">
    <source>
        <dbReference type="Proteomes" id="UP000070319"/>
    </source>
</evidence>
<dbReference type="PATRIC" id="fig|329854.7.peg.205"/>
<gene>
    <name evidence="1" type="ORF">HMPREF2531_00195</name>
</gene>
<protein>
    <submittedName>
        <fullName evidence="1">Uncharacterized protein</fullName>
    </submittedName>
</protein>
<proteinExistence type="predicted"/>
<organism evidence="1">
    <name type="scientific">Bacteroides intestinalis</name>
    <dbReference type="NCBI Taxonomy" id="329854"/>
    <lineage>
        <taxon>Bacteria</taxon>
        <taxon>Pseudomonadati</taxon>
        <taxon>Bacteroidota</taxon>
        <taxon>Bacteroidia</taxon>
        <taxon>Bacteroidales</taxon>
        <taxon>Bacteroidaceae</taxon>
        <taxon>Bacteroides</taxon>
    </lineage>
</organism>
<reference evidence="1 2" key="1">
    <citation type="submission" date="2016-02" db="EMBL/GenBank/DDBJ databases">
        <authorList>
            <person name="Wen L."/>
            <person name="He K."/>
            <person name="Yang H."/>
        </authorList>
    </citation>
    <scope>NUCLEOTIDE SEQUENCE [LARGE SCALE GENOMIC DNA]</scope>
    <source>
        <strain evidence="1 2">KLE1704</strain>
    </source>
</reference>
<dbReference type="Proteomes" id="UP000070319">
    <property type="component" value="Unassembled WGS sequence"/>
</dbReference>
<dbReference type="AlphaFoldDB" id="A0A139LV46"/>